<keyword evidence="1" id="KW-1185">Reference proteome</keyword>
<accession>A0A9R0HQB8</accession>
<reference evidence="2" key="1">
    <citation type="submission" date="2000-12" db="EMBL/GenBank/DDBJ databases">
        <authorList>
            <consortium name="NCBI Genome Project"/>
        </authorList>
    </citation>
    <scope>NUCLEOTIDE SEQUENCE</scope>
</reference>
<geneLocation type="plastid" evidence="2"/>
<proteinExistence type="predicted"/>
<protein>
    <submittedName>
        <fullName evidence="2">Uncharacterized protein</fullName>
    </submittedName>
</protein>
<dbReference type="GeneID" id="2715698"/>
<evidence type="ECO:0000313" key="2">
    <source>
        <dbReference type="RefSeq" id="NP_054975.1"/>
    </source>
</evidence>
<dbReference type="RefSeq" id="NP_054975.1">
    <property type="nucleotide sequence ID" value="NC_002202.1"/>
</dbReference>
<dbReference type="KEGG" id="soe:2715698"/>
<keyword evidence="2" id="KW-0934">Plastid</keyword>
<dbReference type="AlphaFoldDB" id="A0A9R0HQB8"/>
<organism evidence="1 2">
    <name type="scientific">Spinacia oleracea</name>
    <name type="common">Spinach</name>
    <dbReference type="NCBI Taxonomy" id="3562"/>
    <lineage>
        <taxon>Eukaryota</taxon>
        <taxon>Viridiplantae</taxon>
        <taxon>Streptophyta</taxon>
        <taxon>Embryophyta</taxon>
        <taxon>Tracheophyta</taxon>
        <taxon>Spermatophyta</taxon>
        <taxon>Magnoliopsida</taxon>
        <taxon>eudicotyledons</taxon>
        <taxon>Gunneridae</taxon>
        <taxon>Pentapetalae</taxon>
        <taxon>Caryophyllales</taxon>
        <taxon>Chenopodiaceae</taxon>
        <taxon>Chenopodioideae</taxon>
        <taxon>Anserineae</taxon>
        <taxon>Spinacia</taxon>
    </lineage>
</organism>
<gene>
    <name evidence="2" type="ORF">SpolCp071</name>
</gene>
<evidence type="ECO:0000313" key="1">
    <source>
        <dbReference type="Proteomes" id="UP000813463"/>
    </source>
</evidence>
<sequence>MGKSPIPKTDYVIYLRSYVTGRHFTRGFDCINLPLCDSC</sequence>
<name>A0A9R0HQB8_SPIOL</name>
<reference evidence="2" key="3">
    <citation type="submission" date="2025-08" db="UniProtKB">
        <authorList>
            <consortium name="RefSeq"/>
        </authorList>
    </citation>
    <scope>IDENTIFICATION</scope>
</reference>
<dbReference type="Proteomes" id="UP000813463">
    <property type="component" value="Chloroplast Pltd"/>
</dbReference>
<reference evidence="1 2" key="2">
    <citation type="journal article" date="2001" name="Plant Mol. Biol.">
        <title>The plastid chromosome of spinach (Spinacia oleracea): complete nucleotide sequence and gene organization.</title>
        <authorList>
            <person name="Schmitz-Linneweber C."/>
            <person name="Maier R.M."/>
            <person name="Alcaraz J.P."/>
            <person name="Cottet A."/>
            <person name="Herrmann R.G."/>
            <person name="Mache R."/>
        </authorList>
    </citation>
    <scope>NUCLEOTIDE SEQUENCE [LARGE SCALE GENOMIC DNA]</scope>
    <source>
        <strain evidence="1">cv. Varoflay</strain>
    </source>
</reference>